<proteinExistence type="predicted"/>
<organism evidence="1 2">
    <name type="scientific">Lignipirellula cremea</name>
    <dbReference type="NCBI Taxonomy" id="2528010"/>
    <lineage>
        <taxon>Bacteria</taxon>
        <taxon>Pseudomonadati</taxon>
        <taxon>Planctomycetota</taxon>
        <taxon>Planctomycetia</taxon>
        <taxon>Pirellulales</taxon>
        <taxon>Pirellulaceae</taxon>
        <taxon>Lignipirellula</taxon>
    </lineage>
</organism>
<accession>A0A518E3C4</accession>
<dbReference type="EMBL" id="CP036433">
    <property type="protein sequence ID" value="QDU98595.1"/>
    <property type="molecule type" value="Genomic_DNA"/>
</dbReference>
<evidence type="ECO:0000313" key="1">
    <source>
        <dbReference type="EMBL" id="QDU98595.1"/>
    </source>
</evidence>
<dbReference type="Proteomes" id="UP000317648">
    <property type="component" value="Chromosome"/>
</dbReference>
<evidence type="ECO:0000313" key="2">
    <source>
        <dbReference type="Proteomes" id="UP000317648"/>
    </source>
</evidence>
<dbReference type="OrthoDB" id="282268at2"/>
<name>A0A518E3C4_9BACT</name>
<sequence length="87" mass="10056">MTQNPNKPADTLYDRTMKAVIWTNQSSEGPVRYNVEFVRSYKTDNGEWKESRSFSGAELLRVGRLASLAYDRIAELRRQEKQEEGGQ</sequence>
<gene>
    <name evidence="1" type="ORF">Pla8534_64660</name>
</gene>
<reference evidence="1 2" key="1">
    <citation type="submission" date="2019-02" db="EMBL/GenBank/DDBJ databases">
        <title>Deep-cultivation of Planctomycetes and their phenomic and genomic characterization uncovers novel biology.</title>
        <authorList>
            <person name="Wiegand S."/>
            <person name="Jogler M."/>
            <person name="Boedeker C."/>
            <person name="Pinto D."/>
            <person name="Vollmers J."/>
            <person name="Rivas-Marin E."/>
            <person name="Kohn T."/>
            <person name="Peeters S.H."/>
            <person name="Heuer A."/>
            <person name="Rast P."/>
            <person name="Oberbeckmann S."/>
            <person name="Bunk B."/>
            <person name="Jeske O."/>
            <person name="Meyerdierks A."/>
            <person name="Storesund J.E."/>
            <person name="Kallscheuer N."/>
            <person name="Luecker S."/>
            <person name="Lage O.M."/>
            <person name="Pohl T."/>
            <person name="Merkel B.J."/>
            <person name="Hornburger P."/>
            <person name="Mueller R.-W."/>
            <person name="Bruemmer F."/>
            <person name="Labrenz M."/>
            <person name="Spormann A.M."/>
            <person name="Op den Camp H."/>
            <person name="Overmann J."/>
            <person name="Amann R."/>
            <person name="Jetten M.S.M."/>
            <person name="Mascher T."/>
            <person name="Medema M.H."/>
            <person name="Devos D.P."/>
            <person name="Kaster A.-K."/>
            <person name="Ovreas L."/>
            <person name="Rohde M."/>
            <person name="Galperin M.Y."/>
            <person name="Jogler C."/>
        </authorList>
    </citation>
    <scope>NUCLEOTIDE SEQUENCE [LARGE SCALE GENOMIC DNA]</scope>
    <source>
        <strain evidence="1 2">Pla85_3_4</strain>
    </source>
</reference>
<dbReference type="KEGG" id="lcre:Pla8534_64660"/>
<dbReference type="RefSeq" id="WP_145057973.1">
    <property type="nucleotide sequence ID" value="NZ_CP036433.1"/>
</dbReference>
<keyword evidence="2" id="KW-1185">Reference proteome</keyword>
<dbReference type="AlphaFoldDB" id="A0A518E3C4"/>
<protein>
    <submittedName>
        <fullName evidence="1">Uncharacterized protein</fullName>
    </submittedName>
</protein>